<accession>A0AAX0Z1U9</accession>
<name>A0AAX0Z1U9_9GAMM</name>
<dbReference type="RefSeq" id="WP_045041376.1">
    <property type="nucleotide sequence ID" value="NZ_JAUZMV010000002.1"/>
</dbReference>
<dbReference type="Proteomes" id="UP000240728">
    <property type="component" value="Unassembled WGS sequence"/>
</dbReference>
<dbReference type="EMBL" id="PYOZ01000002">
    <property type="protein sequence ID" value="PSX46299.1"/>
    <property type="molecule type" value="Genomic_DNA"/>
</dbReference>
<organism evidence="1 2">
    <name type="scientific">Photobacterium kishitanii</name>
    <dbReference type="NCBI Taxonomy" id="318456"/>
    <lineage>
        <taxon>Bacteria</taxon>
        <taxon>Pseudomonadati</taxon>
        <taxon>Pseudomonadota</taxon>
        <taxon>Gammaproteobacteria</taxon>
        <taxon>Vibrionales</taxon>
        <taxon>Vibrionaceae</taxon>
        <taxon>Photobacterium</taxon>
    </lineage>
</organism>
<comment type="caution">
    <text evidence="1">The sequence shown here is derived from an EMBL/GenBank/DDBJ whole genome shotgun (WGS) entry which is preliminary data.</text>
</comment>
<reference evidence="1 2" key="1">
    <citation type="submission" date="2018-01" db="EMBL/GenBank/DDBJ databases">
        <title>Whole genome sequencing of Histamine producing bacteria.</title>
        <authorList>
            <person name="Butler K."/>
        </authorList>
    </citation>
    <scope>NUCLEOTIDE SEQUENCE [LARGE SCALE GENOMIC DNA]</scope>
    <source>
        <strain evidence="1 2">A1-4</strain>
    </source>
</reference>
<evidence type="ECO:0000313" key="2">
    <source>
        <dbReference type="Proteomes" id="UP000240728"/>
    </source>
</evidence>
<gene>
    <name evidence="1" type="ORF">C0W53_05035</name>
</gene>
<proteinExistence type="predicted"/>
<keyword evidence="2" id="KW-1185">Reference proteome</keyword>
<sequence>MDIITVFNGKQMVDPYGALVSDKDQTNNYWWDKERSRMTVSTFIVFEANIGKAAQDTYATLYF</sequence>
<evidence type="ECO:0000313" key="1">
    <source>
        <dbReference type="EMBL" id="PSX46299.1"/>
    </source>
</evidence>
<dbReference type="AlphaFoldDB" id="A0AAX0Z1U9"/>
<protein>
    <submittedName>
        <fullName evidence="1">Uncharacterized protein</fullName>
    </submittedName>
</protein>